<keyword evidence="3" id="KW-1185">Reference proteome</keyword>
<dbReference type="EMBL" id="CP002299">
    <property type="protein sequence ID" value="ADP78823.1"/>
    <property type="molecule type" value="Genomic_DNA"/>
</dbReference>
<reference evidence="2 3" key="1">
    <citation type="submission" date="2010-10" db="EMBL/GenBank/DDBJ databases">
        <title>Complete sequence of Frankia sp. EuI1c.</title>
        <authorList>
            <consortium name="US DOE Joint Genome Institute"/>
            <person name="Lucas S."/>
            <person name="Copeland A."/>
            <person name="Lapidus A."/>
            <person name="Cheng J.-F."/>
            <person name="Bruce D."/>
            <person name="Goodwin L."/>
            <person name="Pitluck S."/>
            <person name="Chertkov O."/>
            <person name="Detter J.C."/>
            <person name="Han C."/>
            <person name="Tapia R."/>
            <person name="Land M."/>
            <person name="Hauser L."/>
            <person name="Jeffries C."/>
            <person name="Kyrpides N."/>
            <person name="Ivanova N."/>
            <person name="Mikhailova N."/>
            <person name="Beauchemin N."/>
            <person name="Sen A."/>
            <person name="Sur S.A."/>
            <person name="Gtari M."/>
            <person name="Wall L."/>
            <person name="Tisa L."/>
            <person name="Woyke T."/>
        </authorList>
    </citation>
    <scope>NUCLEOTIDE SEQUENCE [LARGE SCALE GENOMIC DNA]</scope>
    <source>
        <strain evidence="3">DSM 45817 / CECT 9037 / EuI1c</strain>
    </source>
</reference>
<dbReference type="AlphaFoldDB" id="E3IUU3"/>
<proteinExistence type="predicted"/>
<feature type="compositionally biased region" description="Low complexity" evidence="1">
    <location>
        <begin position="1"/>
        <end position="39"/>
    </location>
</feature>
<dbReference type="HOGENOM" id="CLU_1270767_0_0_11"/>
<gene>
    <name evidence="2" type="ordered locus">FraEuI1c_0745</name>
</gene>
<feature type="compositionally biased region" description="Low complexity" evidence="1">
    <location>
        <begin position="55"/>
        <end position="92"/>
    </location>
</feature>
<evidence type="ECO:0000256" key="1">
    <source>
        <dbReference type="SAM" id="MobiDB-lite"/>
    </source>
</evidence>
<evidence type="ECO:0000313" key="3">
    <source>
        <dbReference type="Proteomes" id="UP000002484"/>
    </source>
</evidence>
<organism evidence="2 3">
    <name type="scientific">Pseudofrankia inefficax (strain DSM 45817 / CECT 9037 / DDB 130130 / EuI1c)</name>
    <name type="common">Frankia inefficax</name>
    <dbReference type="NCBI Taxonomy" id="298654"/>
    <lineage>
        <taxon>Bacteria</taxon>
        <taxon>Bacillati</taxon>
        <taxon>Actinomycetota</taxon>
        <taxon>Actinomycetes</taxon>
        <taxon>Frankiales</taxon>
        <taxon>Frankiaceae</taxon>
        <taxon>Pseudofrankia</taxon>
    </lineage>
</organism>
<protein>
    <submittedName>
        <fullName evidence="2">Uncharacterized protein</fullName>
    </submittedName>
</protein>
<name>E3IUU3_PSEI1</name>
<dbReference type="eggNOG" id="ENOG502ZVRN">
    <property type="taxonomic scope" value="Bacteria"/>
</dbReference>
<dbReference type="KEGG" id="fri:FraEuI1c_0745"/>
<feature type="region of interest" description="Disordered" evidence="1">
    <location>
        <begin position="1"/>
        <end position="138"/>
    </location>
</feature>
<evidence type="ECO:0000313" key="2">
    <source>
        <dbReference type="EMBL" id="ADP78823.1"/>
    </source>
</evidence>
<dbReference type="InParanoid" id="E3IUU3"/>
<sequence>MSARLPGPPAARARPAPAAKKPKTATVAPAKPKTATATAERPKAPTVPPAKPRDAAATAARPQAPAAPTARPDAVGVAPARPTAVPAASVAAQRDGGASRRERAAAAGFDRLRPRAGRPAGAGTGSTTHRPGAIGRDMHGKRALYSGERPPDPRTNGVTVHCSRCAQATTVGAKRALLLLAPSLHLPVIRPRYPSLLRCPACHRISWVRLALTGAGA</sequence>
<accession>E3IUU3</accession>
<dbReference type="STRING" id="298654.FraEuI1c_0745"/>
<dbReference type="Proteomes" id="UP000002484">
    <property type="component" value="Chromosome"/>
</dbReference>